<organism evidence="3 4">
    <name type="scientific">Cytospora chrysosperma</name>
    <name type="common">Cytospora canker fungus</name>
    <name type="synonym">Sphaeria chrysosperma</name>
    <dbReference type="NCBI Taxonomy" id="252740"/>
    <lineage>
        <taxon>Eukaryota</taxon>
        <taxon>Fungi</taxon>
        <taxon>Dikarya</taxon>
        <taxon>Ascomycota</taxon>
        <taxon>Pezizomycotina</taxon>
        <taxon>Sordariomycetes</taxon>
        <taxon>Sordariomycetidae</taxon>
        <taxon>Diaporthales</taxon>
        <taxon>Cytosporaceae</taxon>
        <taxon>Cytospora</taxon>
    </lineage>
</organism>
<dbReference type="OrthoDB" id="5245326at2759"/>
<evidence type="ECO:0000256" key="1">
    <source>
        <dbReference type="SAM" id="MobiDB-lite"/>
    </source>
</evidence>
<accession>A0A423WLI3</accession>
<keyword evidence="2" id="KW-1133">Transmembrane helix</keyword>
<evidence type="ECO:0000256" key="2">
    <source>
        <dbReference type="SAM" id="Phobius"/>
    </source>
</evidence>
<feature type="compositionally biased region" description="Low complexity" evidence="1">
    <location>
        <begin position="54"/>
        <end position="72"/>
    </location>
</feature>
<feature type="compositionally biased region" description="Pro residues" evidence="1">
    <location>
        <begin position="27"/>
        <end position="41"/>
    </location>
</feature>
<gene>
    <name evidence="3" type="ORF">VSDG_01136</name>
</gene>
<reference evidence="3 4" key="1">
    <citation type="submission" date="2015-09" db="EMBL/GenBank/DDBJ databases">
        <title>Host preference determinants of Valsa canker pathogens revealed by comparative genomics.</title>
        <authorList>
            <person name="Yin Z."/>
            <person name="Huang L."/>
        </authorList>
    </citation>
    <scope>NUCLEOTIDE SEQUENCE [LARGE SCALE GENOMIC DNA]</scope>
    <source>
        <strain evidence="3 4">YSFL</strain>
    </source>
</reference>
<dbReference type="EMBL" id="LJZO01000002">
    <property type="protein sequence ID" value="ROW04265.1"/>
    <property type="molecule type" value="Genomic_DNA"/>
</dbReference>
<sequence>MAAPIFQTPRSGRPFGGIVNPFVTTRPAPPPPPPTRPPPNPNAWRRAFGPNPFNPATTANDNNNNNNSSNNNLFFQPRRQPRYREDEPYFAFQQRAFRAPAAAPQLGQDGAAGTAPEPVVPPLAVLAGLAREAVDAALAFCAALAARALAAAYGSLVFLWAVALPAGARLLWAVAGWAVFGLAAWWLGTVSLRASARLLRASARLLLGWKTPARSYGLRPDFTSRSVAPLGGLGAAGRVVAAAPGDGVSLLTDLSTNVLPHGTGISRKTTMFTEQCPADGPDLLEMWNISFVWNVSITTLHSLLGSALEVVNREDLHAGVVDQGVGLLNIGALQTGNDGNLQVQSLNGVDETVGNGVASHDTSEDVDKDGRDLGVAGDQLESLLDGGGGSTTTNVKEVGGLAVVQLDDVHGGHGETSTVDQASDVTVQLDEVQAGLGGTDLIGVLLSGVAHGEDVLLPVVSVVVETELGVHAQDLVVRGLGQRVDLDLCGVLLEEDLVQLLDGVLGLLDALLAEPKLGGNLAGDLVSDTDVDVDVVGVDSIGVLLGDSLDVHTSLGRRDDDRALGGAVHQDGEVELAAGELALADVDRAAQPSLSASLLGDELVADHLLGEHLGLGGRVDDTNTTLQAVIERSLSSATGQNLGLDNHILAPDLLRNSLRLSGSLGVGALGGSNTILIRVERYD</sequence>
<keyword evidence="2" id="KW-0472">Membrane</keyword>
<protein>
    <submittedName>
        <fullName evidence="3">Uncharacterized protein</fullName>
    </submittedName>
</protein>
<dbReference type="Proteomes" id="UP000284375">
    <property type="component" value="Unassembled WGS sequence"/>
</dbReference>
<comment type="caution">
    <text evidence="3">The sequence shown here is derived from an EMBL/GenBank/DDBJ whole genome shotgun (WGS) entry which is preliminary data.</text>
</comment>
<evidence type="ECO:0000313" key="3">
    <source>
        <dbReference type="EMBL" id="ROW04265.1"/>
    </source>
</evidence>
<feature type="transmembrane region" description="Helical" evidence="2">
    <location>
        <begin position="136"/>
        <end position="164"/>
    </location>
</feature>
<feature type="transmembrane region" description="Helical" evidence="2">
    <location>
        <begin position="170"/>
        <end position="192"/>
    </location>
</feature>
<dbReference type="AlphaFoldDB" id="A0A423WLI3"/>
<keyword evidence="4" id="KW-1185">Reference proteome</keyword>
<evidence type="ECO:0000313" key="4">
    <source>
        <dbReference type="Proteomes" id="UP000284375"/>
    </source>
</evidence>
<feature type="region of interest" description="Disordered" evidence="1">
    <location>
        <begin position="1"/>
        <end position="75"/>
    </location>
</feature>
<name>A0A423WLI3_CYTCH</name>
<proteinExistence type="predicted"/>
<keyword evidence="2" id="KW-0812">Transmembrane</keyword>